<dbReference type="GO" id="GO:0000814">
    <property type="term" value="C:ESCRT II complex"/>
    <property type="evidence" value="ECO:0007669"/>
    <property type="project" value="UniProtKB-UniRule"/>
</dbReference>
<evidence type="ECO:0000256" key="9">
    <source>
        <dbReference type="PIRNR" id="PIRNR017215"/>
    </source>
</evidence>
<dbReference type="PANTHER" id="PTHR12806:SF0">
    <property type="entry name" value="VACUOLAR-SORTING PROTEIN SNF8"/>
    <property type="match status" value="1"/>
</dbReference>
<dbReference type="EMBL" id="NAJN01001485">
    <property type="protein sequence ID" value="TKA62883.1"/>
    <property type="molecule type" value="Genomic_DNA"/>
</dbReference>
<evidence type="ECO:0000256" key="3">
    <source>
        <dbReference type="ARBA" id="ARBA00009834"/>
    </source>
</evidence>
<evidence type="ECO:0000256" key="2">
    <source>
        <dbReference type="ARBA" id="ARBA00004496"/>
    </source>
</evidence>
<dbReference type="InterPro" id="IPR036388">
    <property type="entry name" value="WH-like_DNA-bd_sf"/>
</dbReference>
<dbReference type="InterPro" id="IPR016689">
    <property type="entry name" value="ESCRT-2_cplx_Snf8"/>
</dbReference>
<evidence type="ECO:0000313" key="12">
    <source>
        <dbReference type="Proteomes" id="UP000308768"/>
    </source>
</evidence>
<dbReference type="STRING" id="331657.A0A4U0WG22"/>
<organism evidence="10 12">
    <name type="scientific">Cryomyces minteri</name>
    <dbReference type="NCBI Taxonomy" id="331657"/>
    <lineage>
        <taxon>Eukaryota</taxon>
        <taxon>Fungi</taxon>
        <taxon>Dikarya</taxon>
        <taxon>Ascomycota</taxon>
        <taxon>Pezizomycotina</taxon>
        <taxon>Dothideomycetes</taxon>
        <taxon>Dothideomycetes incertae sedis</taxon>
        <taxon>Cryomyces</taxon>
    </lineage>
</organism>
<dbReference type="Pfam" id="PF04157">
    <property type="entry name" value="EAP30"/>
    <property type="match status" value="1"/>
</dbReference>
<dbReference type="SUPFAM" id="SSF46785">
    <property type="entry name" value="Winged helix' DNA-binding domain"/>
    <property type="match status" value="2"/>
</dbReference>
<proteinExistence type="inferred from homology"/>
<accession>A0A4U0WG22</accession>
<evidence type="ECO:0000256" key="6">
    <source>
        <dbReference type="ARBA" id="ARBA00022753"/>
    </source>
</evidence>
<evidence type="ECO:0000313" key="11">
    <source>
        <dbReference type="EMBL" id="TKA62883.1"/>
    </source>
</evidence>
<name>A0A4U0WG22_9PEZI</name>
<keyword evidence="4 9" id="KW-0813">Transport</keyword>
<dbReference type="FunFam" id="1.10.10.10:FF:000085">
    <property type="entry name" value="Vacuolar-sorting protein SNF8"/>
    <property type="match status" value="1"/>
</dbReference>
<dbReference type="OrthoDB" id="283883at2759"/>
<keyword evidence="6" id="KW-0967">Endosome</keyword>
<evidence type="ECO:0000256" key="5">
    <source>
        <dbReference type="ARBA" id="ARBA00022490"/>
    </source>
</evidence>
<keyword evidence="8" id="KW-0472">Membrane</keyword>
<evidence type="ECO:0000256" key="7">
    <source>
        <dbReference type="ARBA" id="ARBA00022927"/>
    </source>
</evidence>
<comment type="similarity">
    <text evidence="3 9">Belongs to the SNF8 family.</text>
</comment>
<dbReference type="InterPro" id="IPR036390">
    <property type="entry name" value="WH_DNA-bd_sf"/>
</dbReference>
<gene>
    <name evidence="10" type="ORF">B0A49_09173</name>
    <name evidence="11" type="ORF">B0A49_09730</name>
</gene>
<dbReference type="Gene3D" id="1.10.10.10">
    <property type="entry name" value="Winged helix-like DNA-binding domain superfamily/Winged helix DNA-binding domain"/>
    <property type="match status" value="2"/>
</dbReference>
<comment type="function">
    <text evidence="9">Component of the endosomal sorting complex required for transport II (ESCRT-II), which is required for multivesicular body (MVB) formation and sorting of endosomal cargo proteins into MVBs.</text>
</comment>
<evidence type="ECO:0000256" key="8">
    <source>
        <dbReference type="ARBA" id="ARBA00023136"/>
    </source>
</evidence>
<dbReference type="InterPro" id="IPR040608">
    <property type="entry name" value="Snf8/Vps36"/>
</dbReference>
<dbReference type="PANTHER" id="PTHR12806">
    <property type="entry name" value="EAP30 SUBUNIT OF ELL COMPLEX"/>
    <property type="match status" value="1"/>
</dbReference>
<dbReference type="GO" id="GO:0043328">
    <property type="term" value="P:protein transport to vacuole involved in ubiquitin-dependent protein catabolic process via the multivesicular body sorting pathway"/>
    <property type="evidence" value="ECO:0007669"/>
    <property type="project" value="TreeGrafter"/>
</dbReference>
<comment type="caution">
    <text evidence="10">The sequence shown here is derived from an EMBL/GenBank/DDBJ whole genome shotgun (WGS) entry which is preliminary data.</text>
</comment>
<dbReference type="AlphaFoldDB" id="A0A4U0WG22"/>
<evidence type="ECO:0000256" key="4">
    <source>
        <dbReference type="ARBA" id="ARBA00022448"/>
    </source>
</evidence>
<dbReference type="Gene3D" id="6.10.140.180">
    <property type="match status" value="1"/>
</dbReference>
<keyword evidence="12" id="KW-1185">Reference proteome</keyword>
<reference evidence="10 12" key="1">
    <citation type="submission" date="2017-03" db="EMBL/GenBank/DDBJ databases">
        <title>Genomes of endolithic fungi from Antarctica.</title>
        <authorList>
            <person name="Coleine C."/>
            <person name="Masonjones S."/>
            <person name="Stajich J.E."/>
        </authorList>
    </citation>
    <scope>NUCLEOTIDE SEQUENCE [LARGE SCALE GENOMIC DNA]</scope>
    <source>
        <strain evidence="10 12">CCFEE 5187</strain>
    </source>
</reference>
<sequence>MASNRRGVGLSAFSRNTLTSAQYASHGSTLRSAHASSLQTQLSVFQSALHDFSIRHGKEIRSNPSFRAEFARMCNAIGVDPLASSNVRGSKGSGGAAITKGGAGGGTGEGSSFWAQMLGGSVNDFYFELAVRVVEVCRDTRAENGGMIAVREVRQRVQKGKGIGGGMEVSDDDILRAVKSLAPLGSGFTIMHLGSKQMIRSVPKELNTDQSTVLEAIQVLGYVTVSMLQVNLQWEGVRAVAVIDDLISDSLVWVDKQAEEIEYWSPTFIHDTGGL</sequence>
<dbReference type="PIRSF" id="PIRSF017215">
    <property type="entry name" value="ESCRT2_Vps22"/>
    <property type="match status" value="1"/>
</dbReference>
<dbReference type="FunFam" id="1.10.10.10:FF:000397">
    <property type="entry name" value="Vacuolar-sorting protein SNF8"/>
    <property type="match status" value="1"/>
</dbReference>
<dbReference type="Proteomes" id="UP000308768">
    <property type="component" value="Unassembled WGS sequence"/>
</dbReference>
<dbReference type="EMBL" id="NAJN01001674">
    <property type="protein sequence ID" value="TKA61824.1"/>
    <property type="molecule type" value="Genomic_DNA"/>
</dbReference>
<evidence type="ECO:0000256" key="1">
    <source>
        <dbReference type="ARBA" id="ARBA00004481"/>
    </source>
</evidence>
<protein>
    <recommendedName>
        <fullName evidence="9">Vacuolar-sorting protein SNF8</fullName>
    </recommendedName>
</protein>
<comment type="subunit">
    <text evidence="9">Component of the endosomal sorting complex required for transport II (ESCRT-II).</text>
</comment>
<comment type="subcellular location">
    <subcellularLocation>
        <location evidence="2">Cytoplasm</location>
    </subcellularLocation>
    <subcellularLocation>
        <location evidence="1">Endosome membrane</location>
        <topology evidence="1">Peripheral membrane protein</topology>
    </subcellularLocation>
</comment>
<keyword evidence="5" id="KW-0963">Cytoplasm</keyword>
<keyword evidence="7 9" id="KW-0653">Protein transport</keyword>
<evidence type="ECO:0000313" key="10">
    <source>
        <dbReference type="EMBL" id="TKA61824.1"/>
    </source>
</evidence>